<protein>
    <recommendedName>
        <fullName evidence="4">Carotenoid biosynthesis protein</fullName>
    </recommendedName>
</protein>
<dbReference type="PANTHER" id="PTHR39419">
    <property type="entry name" value="SLL0814 PROTEIN"/>
    <property type="match status" value="1"/>
</dbReference>
<reference evidence="2 3" key="1">
    <citation type="submission" date="2021-12" db="EMBL/GenBank/DDBJ databases">
        <title>Genome sequencing of bacteria with rrn-lacking chromosome and rrn-plasmid.</title>
        <authorList>
            <person name="Anda M."/>
            <person name="Iwasaki W."/>
        </authorList>
    </citation>
    <scope>NUCLEOTIDE SEQUENCE [LARGE SCALE GENOMIC DNA]</scope>
    <source>
        <strain evidence="2 3">NBRC 15940</strain>
    </source>
</reference>
<feature type="transmembrane region" description="Helical" evidence="1">
    <location>
        <begin position="68"/>
        <end position="88"/>
    </location>
</feature>
<dbReference type="InterPro" id="IPR007354">
    <property type="entry name" value="CruF-like"/>
</dbReference>
<accession>A0AAN4VVI3</accession>
<feature type="transmembrane region" description="Helical" evidence="1">
    <location>
        <begin position="108"/>
        <end position="129"/>
    </location>
</feature>
<dbReference type="EMBL" id="BQKE01000001">
    <property type="protein sequence ID" value="GJM59580.1"/>
    <property type="molecule type" value="Genomic_DNA"/>
</dbReference>
<feature type="transmembrane region" description="Helical" evidence="1">
    <location>
        <begin position="201"/>
        <end position="220"/>
    </location>
</feature>
<keyword evidence="1" id="KW-0472">Membrane</keyword>
<name>A0AAN4VVI3_9BACT</name>
<sequence length="221" mass="25569">MNLIKHLHFSNYKSAARPLLVLLATMHLAGVIGLTFEYSRPYFQLLTPLNLLFSNFVLFQFHHNKTRGFYLFAFSAFTVGLLMEMIGVNTGLIFGQYQYGQTLGLKIFHTPLTIGLNWFSLVYGSSYLFQQLKIHQLFKAALAAGTMVTLDIFIEPVAMALDFWNWENETIPFQNYLGWFIIAFLLSNLYYILVKKSKNPVSSIFFIIQGLFFIFLWALLR</sequence>
<evidence type="ECO:0000313" key="2">
    <source>
        <dbReference type="EMBL" id="GJM59580.1"/>
    </source>
</evidence>
<dbReference type="Proteomes" id="UP001310022">
    <property type="component" value="Unassembled WGS sequence"/>
</dbReference>
<organism evidence="2 3">
    <name type="scientific">Persicobacter diffluens</name>
    <dbReference type="NCBI Taxonomy" id="981"/>
    <lineage>
        <taxon>Bacteria</taxon>
        <taxon>Pseudomonadati</taxon>
        <taxon>Bacteroidota</taxon>
        <taxon>Cytophagia</taxon>
        <taxon>Cytophagales</taxon>
        <taxon>Persicobacteraceae</taxon>
        <taxon>Persicobacter</taxon>
    </lineage>
</organism>
<evidence type="ECO:0000256" key="1">
    <source>
        <dbReference type="SAM" id="Phobius"/>
    </source>
</evidence>
<dbReference type="PANTHER" id="PTHR39419:SF1">
    <property type="entry name" value="SLL0814 PROTEIN"/>
    <property type="match status" value="1"/>
</dbReference>
<dbReference type="RefSeq" id="WP_053406275.1">
    <property type="nucleotide sequence ID" value="NZ_BQKE01000001.1"/>
</dbReference>
<comment type="caution">
    <text evidence="2">The sequence shown here is derived from an EMBL/GenBank/DDBJ whole genome shotgun (WGS) entry which is preliminary data.</text>
</comment>
<dbReference type="AlphaFoldDB" id="A0AAN4VVI3"/>
<keyword evidence="1" id="KW-1133">Transmembrane helix</keyword>
<evidence type="ECO:0000313" key="3">
    <source>
        <dbReference type="Proteomes" id="UP001310022"/>
    </source>
</evidence>
<feature type="transmembrane region" description="Helical" evidence="1">
    <location>
        <begin position="176"/>
        <end position="194"/>
    </location>
</feature>
<keyword evidence="1" id="KW-0812">Transmembrane</keyword>
<dbReference type="Pfam" id="PF04240">
    <property type="entry name" value="Caroten_synth"/>
    <property type="match status" value="1"/>
</dbReference>
<keyword evidence="3" id="KW-1185">Reference proteome</keyword>
<feature type="transmembrane region" description="Helical" evidence="1">
    <location>
        <begin position="141"/>
        <end position="164"/>
    </location>
</feature>
<gene>
    <name evidence="2" type="ORF">PEDI_01320</name>
</gene>
<proteinExistence type="predicted"/>
<feature type="transmembrane region" description="Helical" evidence="1">
    <location>
        <begin position="20"/>
        <end position="36"/>
    </location>
</feature>
<evidence type="ECO:0008006" key="4">
    <source>
        <dbReference type="Google" id="ProtNLM"/>
    </source>
</evidence>
<feature type="transmembrane region" description="Helical" evidence="1">
    <location>
        <begin position="42"/>
        <end position="61"/>
    </location>
</feature>